<name>A0ABQ4CU54_9ACTN</name>
<evidence type="ECO:0008006" key="4">
    <source>
        <dbReference type="Google" id="ProtNLM"/>
    </source>
</evidence>
<keyword evidence="1" id="KW-0472">Membrane</keyword>
<accession>A0ABQ4CU54</accession>
<keyword evidence="1" id="KW-1133">Transmembrane helix</keyword>
<evidence type="ECO:0000256" key="1">
    <source>
        <dbReference type="SAM" id="Phobius"/>
    </source>
</evidence>
<dbReference type="InterPro" id="IPR025450">
    <property type="entry name" value="YndJ-like"/>
</dbReference>
<feature type="transmembrane region" description="Helical" evidence="1">
    <location>
        <begin position="204"/>
        <end position="224"/>
    </location>
</feature>
<dbReference type="Pfam" id="PF14158">
    <property type="entry name" value="YndJ"/>
    <property type="match status" value="1"/>
</dbReference>
<sequence length="266" mass="27704">MVVLLNLVDALAMLVLVPLALRLVGAPVAVRRVWPWVALPAAVALWLPRGTGAALLAVPYLALTVVLAAGAVRGLRRFAAADVAVATGLAAPVVAASALVAERAGHRLLGFPLETLALTVPHLHYAGLVAAVVAALVCRATGDSMLGRAAAWCVPAGTGTVLVGYFLSDEVELVGAGLLTLGMWLVAGLTVTRIRTTAPRRVRVLFTISSGMLVVTMLLALDWAAGHVFPVPHLSIPWMVATHGLLNAVGFALCALLAWRRTEIPR</sequence>
<feature type="transmembrane region" description="Helical" evidence="1">
    <location>
        <begin position="149"/>
        <end position="167"/>
    </location>
</feature>
<dbReference type="EMBL" id="BONE01000035">
    <property type="protein sequence ID" value="GIF74825.1"/>
    <property type="molecule type" value="Genomic_DNA"/>
</dbReference>
<reference evidence="2 3" key="1">
    <citation type="submission" date="2021-01" db="EMBL/GenBank/DDBJ databases">
        <title>Whole genome shotgun sequence of Asanoa siamensis NBRC 107932.</title>
        <authorList>
            <person name="Komaki H."/>
            <person name="Tamura T."/>
        </authorList>
    </citation>
    <scope>NUCLEOTIDE SEQUENCE [LARGE SCALE GENOMIC DNA]</scope>
    <source>
        <strain evidence="2 3">NBRC 107932</strain>
    </source>
</reference>
<feature type="transmembrane region" description="Helical" evidence="1">
    <location>
        <begin position="79"/>
        <end position="100"/>
    </location>
</feature>
<dbReference type="Proteomes" id="UP000604117">
    <property type="component" value="Unassembled WGS sequence"/>
</dbReference>
<feature type="transmembrane region" description="Helical" evidence="1">
    <location>
        <begin position="120"/>
        <end position="137"/>
    </location>
</feature>
<feature type="transmembrane region" description="Helical" evidence="1">
    <location>
        <begin position="49"/>
        <end position="72"/>
    </location>
</feature>
<comment type="caution">
    <text evidence="2">The sequence shown here is derived from an EMBL/GenBank/DDBJ whole genome shotgun (WGS) entry which is preliminary data.</text>
</comment>
<organism evidence="2 3">
    <name type="scientific">Asanoa siamensis</name>
    <dbReference type="NCBI Taxonomy" id="926357"/>
    <lineage>
        <taxon>Bacteria</taxon>
        <taxon>Bacillati</taxon>
        <taxon>Actinomycetota</taxon>
        <taxon>Actinomycetes</taxon>
        <taxon>Micromonosporales</taxon>
        <taxon>Micromonosporaceae</taxon>
        <taxon>Asanoa</taxon>
    </lineage>
</organism>
<feature type="transmembrane region" description="Helical" evidence="1">
    <location>
        <begin position="236"/>
        <end position="259"/>
    </location>
</feature>
<gene>
    <name evidence="2" type="ORF">Asi02nite_43430</name>
</gene>
<evidence type="ECO:0000313" key="2">
    <source>
        <dbReference type="EMBL" id="GIF74825.1"/>
    </source>
</evidence>
<keyword evidence="3" id="KW-1185">Reference proteome</keyword>
<dbReference type="RefSeq" id="WP_203715712.1">
    <property type="nucleotide sequence ID" value="NZ_BONE01000035.1"/>
</dbReference>
<keyword evidence="1" id="KW-0812">Transmembrane</keyword>
<proteinExistence type="predicted"/>
<protein>
    <recommendedName>
        <fullName evidence="4">YndJ-like protein</fullName>
    </recommendedName>
</protein>
<feature type="transmembrane region" description="Helical" evidence="1">
    <location>
        <begin position="173"/>
        <end position="192"/>
    </location>
</feature>
<evidence type="ECO:0000313" key="3">
    <source>
        <dbReference type="Proteomes" id="UP000604117"/>
    </source>
</evidence>